<sequence length="189" mass="20879">MEKNPETCKAVANSLHKRGKDGPGWSTAWKMALWARLLDSENAYQMVIKLITLVPPGVKVGFEGGLYSNLWTAHPPFQIDANFGFTAAIAEMLLQSTLTDLYLLPALPRDKWPMGCVKGLRARGNVTLNICWEEGKLQEALLWTDSGSSIIRMHYGGRVSAIAISGGKAYKFNGNYNTTKVLAWSVLDF</sequence>
<dbReference type="OrthoDB" id="2848340at2759"/>
<dbReference type="PANTHER" id="PTHR31084">
    <property type="entry name" value="ALPHA-L-FUCOSIDASE 2"/>
    <property type="match status" value="1"/>
</dbReference>
<dbReference type="GO" id="GO:0004560">
    <property type="term" value="F:alpha-L-fucosidase activity"/>
    <property type="evidence" value="ECO:0007669"/>
    <property type="project" value="TreeGrafter"/>
</dbReference>
<gene>
    <name evidence="3" type="ORF">EJB05_22320</name>
</gene>
<protein>
    <submittedName>
        <fullName evidence="3">Uncharacterized protein</fullName>
    </submittedName>
</protein>
<evidence type="ECO:0000313" key="3">
    <source>
        <dbReference type="EMBL" id="TVU30686.1"/>
    </source>
</evidence>
<dbReference type="InterPro" id="IPR054363">
    <property type="entry name" value="GH95_cat"/>
</dbReference>
<proteinExistence type="predicted"/>
<evidence type="ECO:0000313" key="4">
    <source>
        <dbReference type="Proteomes" id="UP000324897"/>
    </source>
</evidence>
<dbReference type="InterPro" id="IPR008928">
    <property type="entry name" value="6-hairpin_glycosidase_sf"/>
</dbReference>
<comment type="caution">
    <text evidence="3">The sequence shown here is derived from an EMBL/GenBank/DDBJ whole genome shotgun (WGS) entry which is preliminary data.</text>
</comment>
<dbReference type="GO" id="GO:0005975">
    <property type="term" value="P:carbohydrate metabolic process"/>
    <property type="evidence" value="ECO:0007669"/>
    <property type="project" value="InterPro"/>
</dbReference>
<dbReference type="InterPro" id="IPR012341">
    <property type="entry name" value="6hp_glycosidase-like_sf"/>
</dbReference>
<dbReference type="PANTHER" id="PTHR31084:SF14">
    <property type="entry name" value="SECRETED PROTEIN, PUTATIVE, EXPRESSED-RELATED"/>
    <property type="match status" value="1"/>
</dbReference>
<dbReference type="AlphaFoldDB" id="A0A5J9V454"/>
<reference evidence="3 4" key="1">
    <citation type="journal article" date="2019" name="Sci. Rep.">
        <title>A high-quality genome of Eragrostis curvula grass provides insights into Poaceae evolution and supports new strategies to enhance forage quality.</title>
        <authorList>
            <person name="Carballo J."/>
            <person name="Santos B.A.C.M."/>
            <person name="Zappacosta D."/>
            <person name="Garbus I."/>
            <person name="Selva J.P."/>
            <person name="Gallo C.A."/>
            <person name="Diaz A."/>
            <person name="Albertini E."/>
            <person name="Caccamo M."/>
            <person name="Echenique V."/>
        </authorList>
    </citation>
    <scope>NUCLEOTIDE SEQUENCE [LARGE SCALE GENOMIC DNA]</scope>
    <source>
        <strain evidence="4">cv. Victoria</strain>
        <tissue evidence="3">Leaf</tissue>
    </source>
</reference>
<dbReference type="Gramene" id="TVU30686">
    <property type="protein sequence ID" value="TVU30686"/>
    <property type="gene ID" value="EJB05_22320"/>
</dbReference>
<dbReference type="Proteomes" id="UP000324897">
    <property type="component" value="Chromosome 1"/>
</dbReference>
<dbReference type="Gene3D" id="1.50.10.10">
    <property type="match status" value="1"/>
</dbReference>
<dbReference type="Pfam" id="PF22124">
    <property type="entry name" value="Glyco_hydro_95_cat"/>
    <property type="match status" value="1"/>
</dbReference>
<dbReference type="Pfam" id="PF21307">
    <property type="entry name" value="Glyco_hydro_95_C"/>
    <property type="match status" value="1"/>
</dbReference>
<feature type="domain" description="Alpha fucosidase A-like C-terminal" evidence="1">
    <location>
        <begin position="95"/>
        <end position="157"/>
    </location>
</feature>
<accession>A0A5J9V454</accession>
<keyword evidence="4" id="KW-1185">Reference proteome</keyword>
<dbReference type="InterPro" id="IPR049053">
    <property type="entry name" value="AFCA-like_C"/>
</dbReference>
<feature type="domain" description="Glycosyl hydrolase family 95 catalytic" evidence="2">
    <location>
        <begin position="2"/>
        <end position="93"/>
    </location>
</feature>
<dbReference type="SUPFAM" id="SSF48208">
    <property type="entry name" value="Six-hairpin glycosidases"/>
    <property type="match status" value="1"/>
</dbReference>
<feature type="non-terminal residue" evidence="3">
    <location>
        <position position="1"/>
    </location>
</feature>
<evidence type="ECO:0000259" key="2">
    <source>
        <dbReference type="Pfam" id="PF22124"/>
    </source>
</evidence>
<name>A0A5J9V454_9POAL</name>
<dbReference type="EMBL" id="RWGY01000011">
    <property type="protein sequence ID" value="TVU30686.1"/>
    <property type="molecule type" value="Genomic_DNA"/>
</dbReference>
<organism evidence="3 4">
    <name type="scientific">Eragrostis curvula</name>
    <name type="common">weeping love grass</name>
    <dbReference type="NCBI Taxonomy" id="38414"/>
    <lineage>
        <taxon>Eukaryota</taxon>
        <taxon>Viridiplantae</taxon>
        <taxon>Streptophyta</taxon>
        <taxon>Embryophyta</taxon>
        <taxon>Tracheophyta</taxon>
        <taxon>Spermatophyta</taxon>
        <taxon>Magnoliopsida</taxon>
        <taxon>Liliopsida</taxon>
        <taxon>Poales</taxon>
        <taxon>Poaceae</taxon>
        <taxon>PACMAD clade</taxon>
        <taxon>Chloridoideae</taxon>
        <taxon>Eragrostideae</taxon>
        <taxon>Eragrostidinae</taxon>
        <taxon>Eragrostis</taxon>
    </lineage>
</organism>
<evidence type="ECO:0000259" key="1">
    <source>
        <dbReference type="Pfam" id="PF21307"/>
    </source>
</evidence>